<evidence type="ECO:0000256" key="1">
    <source>
        <dbReference type="ARBA" id="ARBA00022679"/>
    </source>
</evidence>
<feature type="domain" description="N-acetyltransferase" evidence="3">
    <location>
        <begin position="1"/>
        <end position="163"/>
    </location>
</feature>
<dbReference type="Gene3D" id="3.40.630.30">
    <property type="match status" value="1"/>
</dbReference>
<evidence type="ECO:0000313" key="5">
    <source>
        <dbReference type="Proteomes" id="UP001201701"/>
    </source>
</evidence>
<dbReference type="EMBL" id="JAKREW010000006">
    <property type="protein sequence ID" value="MCG7505146.1"/>
    <property type="molecule type" value="Genomic_DNA"/>
</dbReference>
<dbReference type="InterPro" id="IPR050832">
    <property type="entry name" value="Bact_Acetyltransf"/>
</dbReference>
<dbReference type="PROSITE" id="PS51186">
    <property type="entry name" value="GNAT"/>
    <property type="match status" value="1"/>
</dbReference>
<dbReference type="Pfam" id="PF00583">
    <property type="entry name" value="Acetyltransf_1"/>
    <property type="match status" value="1"/>
</dbReference>
<dbReference type="PANTHER" id="PTHR43877:SF2">
    <property type="entry name" value="AMINOALKYLPHOSPHONATE N-ACETYLTRANSFERASE-RELATED"/>
    <property type="match status" value="1"/>
</dbReference>
<organism evidence="4 5">
    <name type="scientific">Mesorhizobium retamae</name>
    <dbReference type="NCBI Taxonomy" id="2912854"/>
    <lineage>
        <taxon>Bacteria</taxon>
        <taxon>Pseudomonadati</taxon>
        <taxon>Pseudomonadota</taxon>
        <taxon>Alphaproteobacteria</taxon>
        <taxon>Hyphomicrobiales</taxon>
        <taxon>Phyllobacteriaceae</taxon>
        <taxon>Mesorhizobium</taxon>
    </lineage>
</organism>
<dbReference type="PANTHER" id="PTHR43877">
    <property type="entry name" value="AMINOALKYLPHOSPHONATE N-ACETYLTRANSFERASE-RELATED-RELATED"/>
    <property type="match status" value="1"/>
</dbReference>
<keyword evidence="1" id="KW-0808">Transferase</keyword>
<dbReference type="Proteomes" id="UP001201701">
    <property type="component" value="Unassembled WGS sequence"/>
</dbReference>
<proteinExistence type="predicted"/>
<keyword evidence="2" id="KW-0012">Acyltransferase</keyword>
<comment type="caution">
    <text evidence="4">The sequence shown here is derived from an EMBL/GenBank/DDBJ whole genome shotgun (WGS) entry which is preliminary data.</text>
</comment>
<dbReference type="RefSeq" id="WP_239363823.1">
    <property type="nucleotide sequence ID" value="NZ_JAKREW010000006.1"/>
</dbReference>
<accession>A0ABS9QEB3</accession>
<dbReference type="SUPFAM" id="SSF55729">
    <property type="entry name" value="Acyl-CoA N-acyltransferases (Nat)"/>
    <property type="match status" value="1"/>
</dbReference>
<reference evidence="4 5" key="1">
    <citation type="submission" date="2022-02" db="EMBL/GenBank/DDBJ databases">
        <title>Draft genome sequence of Mezorhizobium retamae strain IRAMC:0171 isolated from Retama raetam nodules.</title>
        <authorList>
            <person name="Bengaied R."/>
            <person name="Sbissi I."/>
            <person name="Huber K."/>
            <person name="Ghodbane F."/>
            <person name="Nouioui I."/>
            <person name="Tarhouni M."/>
            <person name="Gtari M."/>
        </authorList>
    </citation>
    <scope>NUCLEOTIDE SEQUENCE [LARGE SCALE GENOMIC DNA]</scope>
    <source>
        <strain evidence="4 5">IRAMC:0171</strain>
    </source>
</reference>
<dbReference type="InterPro" id="IPR016181">
    <property type="entry name" value="Acyl_CoA_acyltransferase"/>
</dbReference>
<evidence type="ECO:0000259" key="3">
    <source>
        <dbReference type="PROSITE" id="PS51186"/>
    </source>
</evidence>
<evidence type="ECO:0000313" key="4">
    <source>
        <dbReference type="EMBL" id="MCG7505146.1"/>
    </source>
</evidence>
<sequence>MFVRTASERDLETVKALLAATWHATYDAIYGVERVNEITSQWHSTASLKARLMQPNSEFLVADDGKIIAGVAFAAATDDAKVVELRQLYVLPAFQHKGIGSMLLEEIEDSFPEADTLRLEVEGANAPAIRFYKANGFIEIGQTGDCGAAGSGIPALVFEKRLG</sequence>
<evidence type="ECO:0000256" key="2">
    <source>
        <dbReference type="ARBA" id="ARBA00023315"/>
    </source>
</evidence>
<keyword evidence="5" id="KW-1185">Reference proteome</keyword>
<dbReference type="InterPro" id="IPR000182">
    <property type="entry name" value="GNAT_dom"/>
</dbReference>
<protein>
    <submittedName>
        <fullName evidence="4">GNAT family N-acetyltransferase</fullName>
    </submittedName>
</protein>
<name>A0ABS9QEB3_9HYPH</name>
<gene>
    <name evidence="4" type="ORF">L4923_08950</name>
</gene>
<dbReference type="CDD" id="cd04301">
    <property type="entry name" value="NAT_SF"/>
    <property type="match status" value="1"/>
</dbReference>